<dbReference type="Proteomes" id="UP000032512">
    <property type="component" value="Unassembled WGS sequence"/>
</dbReference>
<comment type="caution">
    <text evidence="1">The sequence shown here is derived from an EMBL/GenBank/DDBJ whole genome shotgun (WGS) entry which is preliminary data.</text>
</comment>
<protein>
    <submittedName>
        <fullName evidence="1">Uncharacterized protein</fullName>
    </submittedName>
</protein>
<evidence type="ECO:0000313" key="2">
    <source>
        <dbReference type="Proteomes" id="UP000032512"/>
    </source>
</evidence>
<reference evidence="1 2" key="1">
    <citation type="submission" date="2015-01" db="EMBL/GenBank/DDBJ databases">
        <title>Draft genome sequences of the supercritical CO2 tolerant bacteria Bacillus subterraneus MITOT1 and Bacillus cereus MIT0214.</title>
        <authorList>
            <person name="Peet K.C."/>
            <person name="Thompson J.R."/>
        </authorList>
    </citation>
    <scope>NUCLEOTIDE SEQUENCE [LARGE SCALE GENOMIC DNA]</scope>
    <source>
        <strain evidence="1 2">MITOT1</strain>
    </source>
</reference>
<accession>A0A0D6ZA93</accession>
<dbReference type="EMBL" id="JXIQ01000070">
    <property type="protein sequence ID" value="KIY22432.1"/>
    <property type="molecule type" value="Genomic_DNA"/>
</dbReference>
<evidence type="ECO:0000313" key="1">
    <source>
        <dbReference type="EMBL" id="KIY22432.1"/>
    </source>
</evidence>
<sequence>MNWKNNKKYQEKSLIFSEYYIDFFNSLYYNNTKFKMIFKLVKRFRKVEFWNYMPTFVKKMFRKEGEKKK</sequence>
<keyword evidence="2" id="KW-1185">Reference proteome</keyword>
<organism evidence="1 2">
    <name type="scientific">Mesobacillus subterraneus</name>
    <dbReference type="NCBI Taxonomy" id="285983"/>
    <lineage>
        <taxon>Bacteria</taxon>
        <taxon>Bacillati</taxon>
        <taxon>Bacillota</taxon>
        <taxon>Bacilli</taxon>
        <taxon>Bacillales</taxon>
        <taxon>Bacillaceae</taxon>
        <taxon>Mesobacillus</taxon>
    </lineage>
</organism>
<dbReference type="PATRIC" id="fig|285983.3.peg.223"/>
<gene>
    <name evidence="1" type="ORF">UB32_08535</name>
</gene>
<dbReference type="AlphaFoldDB" id="A0A0D6ZA93"/>
<proteinExistence type="predicted"/>
<name>A0A0D6ZA93_9BACI</name>